<evidence type="ECO:0000259" key="3">
    <source>
        <dbReference type="Pfam" id="PF14319"/>
    </source>
</evidence>
<dbReference type="Pfam" id="PF04986">
    <property type="entry name" value="Y2_Tnp"/>
    <property type="match status" value="1"/>
</dbReference>
<dbReference type="PANTHER" id="PTHR37023">
    <property type="entry name" value="TRANSPOSASE"/>
    <property type="match status" value="1"/>
</dbReference>
<evidence type="ECO:0000256" key="1">
    <source>
        <dbReference type="SAM" id="MobiDB-lite"/>
    </source>
</evidence>
<organism evidence="4 5">
    <name type="scientific">Candidatus Sulfomarinibacter kjeldsenii</name>
    <dbReference type="NCBI Taxonomy" id="2885994"/>
    <lineage>
        <taxon>Bacteria</taxon>
        <taxon>Pseudomonadati</taxon>
        <taxon>Acidobacteriota</taxon>
        <taxon>Thermoanaerobaculia</taxon>
        <taxon>Thermoanaerobaculales</taxon>
        <taxon>Candidatus Sulfomarinibacteraceae</taxon>
        <taxon>Candidatus Sulfomarinibacter</taxon>
    </lineage>
</organism>
<reference evidence="4 5" key="1">
    <citation type="submission" date="2020-08" db="EMBL/GenBank/DDBJ databases">
        <title>Acidobacteriota in marine sediments use diverse sulfur dissimilation pathways.</title>
        <authorList>
            <person name="Wasmund K."/>
        </authorList>
    </citation>
    <scope>NUCLEOTIDE SEQUENCE [LARGE SCALE GENOMIC DNA]</scope>
    <source>
        <strain evidence="4">MAG AM3-A</strain>
    </source>
</reference>
<dbReference type="InterPro" id="IPR007069">
    <property type="entry name" value="Transposase_32"/>
</dbReference>
<name>A0A8J7CGJ7_9BACT</name>
<dbReference type="Proteomes" id="UP000598633">
    <property type="component" value="Unassembled WGS sequence"/>
</dbReference>
<dbReference type="Pfam" id="PF14319">
    <property type="entry name" value="Zn_Tnp_IS91"/>
    <property type="match status" value="1"/>
</dbReference>
<dbReference type="GO" id="GO:0003677">
    <property type="term" value="F:DNA binding"/>
    <property type="evidence" value="ECO:0007669"/>
    <property type="project" value="InterPro"/>
</dbReference>
<dbReference type="PANTHER" id="PTHR37023:SF1">
    <property type="entry name" value="ISSOD25 TRANSPOSASE TNPA_ISSOD25"/>
    <property type="match status" value="1"/>
</dbReference>
<dbReference type="GO" id="GO:0004803">
    <property type="term" value="F:transposase activity"/>
    <property type="evidence" value="ECO:0007669"/>
    <property type="project" value="InterPro"/>
</dbReference>
<dbReference type="GO" id="GO:0006313">
    <property type="term" value="P:DNA transposition"/>
    <property type="evidence" value="ECO:0007669"/>
    <property type="project" value="InterPro"/>
</dbReference>
<dbReference type="AlphaFoldDB" id="A0A8J7CGJ7"/>
<feature type="domain" description="Transposase zinc-binding" evidence="3">
    <location>
        <begin position="10"/>
        <end position="91"/>
    </location>
</feature>
<gene>
    <name evidence="4" type="ORF">IFJ97_06115</name>
</gene>
<dbReference type="EMBL" id="JACXWA010000104">
    <property type="protein sequence ID" value="MBD3870919.1"/>
    <property type="molecule type" value="Genomic_DNA"/>
</dbReference>
<protein>
    <submittedName>
        <fullName evidence="4">Transposase</fullName>
    </submittedName>
</protein>
<proteinExistence type="predicted"/>
<dbReference type="InterPro" id="IPR026889">
    <property type="entry name" value="Zn_Tnp"/>
</dbReference>
<sequence>MKGQWEDRFERRHGFWRGFVDEQVRRYLDCGLFENGFARVQCPDCYAEYLLAFSCKTRELCPSCAARRAAATAVLLREEVLEEVGHAQWVFVMPKMLRPYFLHHRELLGGLARAAWETARELMVAGTGEEGLRPGVVAVVQTAGDLANWHPHVHALVSRGGWTRDWEWVPLAYVDEHAAELLYRHKVMRMLQEEGLLTEERTELLLSWRHTGFSVHNRVRVEPEDGPAVERLARYIMRPPISLERMHWSGGDEVLYRPKGGHDGRARQPDDPAETFDPAEFLARVIMHIPEPRRHLVRYYGAYSNVSRGKRRRQDEADIGAAPPDGRHVPSASAARDQSHDARALRRSWAQLIKRVYEVNPLVCPSCGGEMRIIAFIIDHDVVDAILRHLAKAEARSPRGPPSAAALSAAS</sequence>
<comment type="caution">
    <text evidence="4">The sequence shown here is derived from an EMBL/GenBank/DDBJ whole genome shotgun (WGS) entry which is preliminary data.</text>
</comment>
<evidence type="ECO:0000259" key="2">
    <source>
        <dbReference type="Pfam" id="PF04986"/>
    </source>
</evidence>
<feature type="domain" description="Transposase IS801/IS1294" evidence="2">
    <location>
        <begin position="135"/>
        <end position="307"/>
    </location>
</feature>
<evidence type="ECO:0000313" key="4">
    <source>
        <dbReference type="EMBL" id="MBD3870919.1"/>
    </source>
</evidence>
<evidence type="ECO:0000313" key="5">
    <source>
        <dbReference type="Proteomes" id="UP000598633"/>
    </source>
</evidence>
<accession>A0A8J7CGJ7</accession>
<feature type="region of interest" description="Disordered" evidence="1">
    <location>
        <begin position="310"/>
        <end position="341"/>
    </location>
</feature>